<evidence type="ECO:0000259" key="8">
    <source>
        <dbReference type="Pfam" id="PF03178"/>
    </source>
</evidence>
<dbReference type="InterPro" id="IPR050358">
    <property type="entry name" value="RSE1/DDB1/CFT1"/>
</dbReference>
<dbReference type="Pfam" id="PF03178">
    <property type="entry name" value="CPSF_A"/>
    <property type="match status" value="1"/>
</dbReference>
<keyword evidence="5" id="KW-0539">Nucleus</keyword>
<dbReference type="Gene3D" id="1.10.150.910">
    <property type="match status" value="1"/>
</dbReference>
<dbReference type="SUPFAM" id="SSF50978">
    <property type="entry name" value="WD40 repeat-like"/>
    <property type="match status" value="1"/>
</dbReference>
<evidence type="ECO:0000259" key="9">
    <source>
        <dbReference type="Pfam" id="PF10433"/>
    </source>
</evidence>
<accession>A0A2P6TY89</accession>
<proteinExistence type="inferred from homology"/>
<feature type="compositionally biased region" description="Low complexity" evidence="7">
    <location>
        <begin position="818"/>
        <end position="828"/>
    </location>
</feature>
<dbReference type="OrthoDB" id="436637at2759"/>
<evidence type="ECO:0000256" key="1">
    <source>
        <dbReference type="ARBA" id="ARBA00004123"/>
    </source>
</evidence>
<comment type="caution">
    <text evidence="11">The sequence shown here is derived from an EMBL/GenBank/DDBJ whole genome shotgun (WGS) entry which is preliminary data.</text>
</comment>
<keyword evidence="4" id="KW-0508">mRNA splicing</keyword>
<dbReference type="FunFam" id="2.130.10.10:FF:000031">
    <property type="entry name" value="Splicing factor 3b subunit 3"/>
    <property type="match status" value="1"/>
</dbReference>
<feature type="domain" description="RSE1/DDB1/CPSF1 second beta-propeller" evidence="10">
    <location>
        <begin position="445"/>
        <end position="764"/>
    </location>
</feature>
<keyword evidence="2" id="KW-0507">mRNA processing</keyword>
<feature type="domain" description="RSE1/DDB1/CPSF1 first beta-propeller" evidence="9">
    <location>
        <begin position="13"/>
        <end position="400"/>
    </location>
</feature>
<dbReference type="STRING" id="3076.A0A2P6TY89"/>
<dbReference type="FunFam" id="2.130.10.10:FF:001143">
    <property type="entry name" value="Pre-mRNA-splicing factor rse-1, putative"/>
    <property type="match status" value="1"/>
</dbReference>
<dbReference type="GO" id="GO:0005681">
    <property type="term" value="C:spliceosomal complex"/>
    <property type="evidence" value="ECO:0007669"/>
    <property type="project" value="UniProtKB-KW"/>
</dbReference>
<dbReference type="InterPro" id="IPR004871">
    <property type="entry name" value="RSE1/DDB1/CPSF1_C"/>
</dbReference>
<evidence type="ECO:0000256" key="7">
    <source>
        <dbReference type="SAM" id="MobiDB-lite"/>
    </source>
</evidence>
<dbReference type="SUPFAM" id="SSF63829">
    <property type="entry name" value="Calcium-dependent phosphotriesterase"/>
    <property type="match status" value="1"/>
</dbReference>
<evidence type="ECO:0000256" key="6">
    <source>
        <dbReference type="ARBA" id="ARBA00038266"/>
    </source>
</evidence>
<evidence type="ECO:0000259" key="10">
    <source>
        <dbReference type="Pfam" id="PF23726"/>
    </source>
</evidence>
<dbReference type="Proteomes" id="UP000239899">
    <property type="component" value="Unassembled WGS sequence"/>
</dbReference>
<dbReference type="Pfam" id="PF23726">
    <property type="entry name" value="Beta-prop_RSE1_2nd"/>
    <property type="match status" value="1"/>
</dbReference>
<gene>
    <name evidence="11" type="ORF">C2E21_2283</name>
</gene>
<dbReference type="InterPro" id="IPR058543">
    <property type="entry name" value="Beta-prop_RSE1/DDB1/CPSF1_2nd"/>
</dbReference>
<dbReference type="InterPro" id="IPR015943">
    <property type="entry name" value="WD40/YVTN_repeat-like_dom_sf"/>
</dbReference>
<evidence type="ECO:0000256" key="5">
    <source>
        <dbReference type="ARBA" id="ARBA00023242"/>
    </source>
</evidence>
<dbReference type="AlphaFoldDB" id="A0A2P6TY89"/>
<name>A0A2P6TY89_CHLSO</name>
<dbReference type="EMBL" id="LHPG02000004">
    <property type="protein sequence ID" value="PRW59037.1"/>
    <property type="molecule type" value="Genomic_DNA"/>
</dbReference>
<dbReference type="GO" id="GO:0008380">
    <property type="term" value="P:RNA splicing"/>
    <property type="evidence" value="ECO:0007669"/>
    <property type="project" value="UniProtKB-KW"/>
</dbReference>
<comment type="similarity">
    <text evidence="6">Belongs to the RSE1 family.</text>
</comment>
<organism evidence="11 12">
    <name type="scientific">Chlorella sorokiniana</name>
    <name type="common">Freshwater green alga</name>
    <dbReference type="NCBI Taxonomy" id="3076"/>
    <lineage>
        <taxon>Eukaryota</taxon>
        <taxon>Viridiplantae</taxon>
        <taxon>Chlorophyta</taxon>
        <taxon>core chlorophytes</taxon>
        <taxon>Trebouxiophyceae</taxon>
        <taxon>Chlorellales</taxon>
        <taxon>Chlorellaceae</taxon>
        <taxon>Chlorella clade</taxon>
        <taxon>Chlorella</taxon>
    </lineage>
</organism>
<sequence length="1218" mass="134042">MHLLNLTLSRPSAITCAIYGNFSAPKVHEIVVARGKVLELLRPDDAGRVQVVHSTEVFGVIRSLAPFRFPGAQQDYVICGSDSGRIVILQYSKEKNCFNKVHQETYGKSGCRRIVPGEYVAVDPKGRACMVAAVEKSKFVYVLNRDNDARLTISSPLEAHKGSTLCYHVTGLDMGFDNPVFAAIELDYAEADQDPTGEAASEAQKHLTLYELDLGLNHVVRKYSEPIDNGANMLVPVPGAGEGPGGVIVCAENFLIYKNVDHPEVRAVIPRRSNLSAERGVLITAATSFKQKNNIYIFLQSEYGDLYRVSLDYEGEQVKELRVKYFDTIPACTSLCLMRKGFLFAAAEFGDHALYQFSSLGDDDTEAVESSSATLMQTDEGFQPVFFDPRALTNLELLDRLDSLAPITDMKVANLANEEIPQIYAACGRGARSTLRVLRPGLAVTEMAVSPLPGNPTAVWTVKKAVSDEFDAYIVVSFSNATLVLSIGETVEEVNDSGFNGNVPTLQAQLLADDSMLQVYPNGLRHIRPDRRINEWRAPGRKTIQRATTNERQVAIALSGGEVIYFELNPQGMLVESEKREMGGDVACVAVAPVPEGRQRCRYLAVGMFDGTVRVLSLDPDSTLKVLATQAVGATPESVMMLDSPSAGKEGTDEGAGAGALFLQVGLVNGVLLRTEVDRVTGQLSDTRTRFLGTKPPKLFAAPVRGERSMLALSSRPWLGYSDQGKFNLVPMSYEALDYAAGFCSEQVPEGFVAVAKNTLRVIALERLGEFFNQQQLRLRYTPRKFVIHPDHKMLVVAEADHAAIPLAQRDDLKQQHQEGQQGAEAMQTDQQDGAVPAGPELSEESAAREDQWGAPMGEPGQWASCLRIVDPVALQTTHCIELDDNEAALSLCLVSFDSQPEAGVLLAVGTAQGLKFYPKEVQNGYVRVYRFLDEGKRIELVHKTQVDGVPGAMAAFKGRLLVGVDNNLRLYDMGKKRLLRKCEYRRLPTRVATLATTGSRIYVGDGQESMLYMRYKKSDNSFYVFADDIVPRHVTAALHLDYDTVAGADRFGNVFVSRLPPEISAQVEEDPTGGKYAAETGMLGGAPNKLQTLVNFHVGDTVMALQRAVLQPGGREMIVYGTISGAIGVLYPFASREDFDFFQHLEMHMRQEHPPLLGRDHLAYRSFYFPVKDVIDGDLCEQYPQLVPDKQRSVAEELDRSPGEVLKKLEDIRNRII</sequence>
<feature type="region of interest" description="Disordered" evidence="7">
    <location>
        <begin position="813"/>
        <end position="855"/>
    </location>
</feature>
<dbReference type="Gene3D" id="2.130.10.10">
    <property type="entry name" value="YVTN repeat-like/Quinoprotein amine dehydrogenase"/>
    <property type="match status" value="3"/>
</dbReference>
<keyword evidence="12" id="KW-1185">Reference proteome</keyword>
<evidence type="ECO:0000256" key="2">
    <source>
        <dbReference type="ARBA" id="ARBA00022664"/>
    </source>
</evidence>
<comment type="subcellular location">
    <subcellularLocation>
        <location evidence="1">Nucleus</location>
    </subcellularLocation>
</comment>
<evidence type="ECO:0000256" key="3">
    <source>
        <dbReference type="ARBA" id="ARBA00022728"/>
    </source>
</evidence>
<evidence type="ECO:0000313" key="11">
    <source>
        <dbReference type="EMBL" id="PRW59037.1"/>
    </source>
</evidence>
<evidence type="ECO:0000256" key="4">
    <source>
        <dbReference type="ARBA" id="ARBA00023187"/>
    </source>
</evidence>
<dbReference type="InterPro" id="IPR018846">
    <property type="entry name" value="Beta-prop_RSE1/DDB1/CPSF1_1st"/>
</dbReference>
<keyword evidence="3" id="KW-0747">Spliceosome</keyword>
<dbReference type="PANTHER" id="PTHR10644">
    <property type="entry name" value="DNA REPAIR/RNA PROCESSING CPSF FAMILY"/>
    <property type="match status" value="1"/>
</dbReference>
<feature type="domain" description="RSE1/DDB1/CPSF1 C-terminal" evidence="8">
    <location>
        <begin position="864"/>
        <end position="1184"/>
    </location>
</feature>
<dbReference type="FunFam" id="1.10.150.910:FF:000002">
    <property type="entry name" value="Splicing factor 3B subunit 3"/>
    <property type="match status" value="1"/>
</dbReference>
<evidence type="ECO:0000313" key="12">
    <source>
        <dbReference type="Proteomes" id="UP000239899"/>
    </source>
</evidence>
<dbReference type="GO" id="GO:0003676">
    <property type="term" value="F:nucleic acid binding"/>
    <property type="evidence" value="ECO:0007669"/>
    <property type="project" value="InterPro"/>
</dbReference>
<protein>
    <submittedName>
        <fullName evidence="11">Splicing factor 3B subunit 3-like</fullName>
    </submittedName>
</protein>
<reference evidence="11 12" key="1">
    <citation type="journal article" date="2018" name="Plant J.">
        <title>Genome sequences of Chlorella sorokiniana UTEX 1602 and Micractinium conductrix SAG 241.80: implications to maltose excretion by a green alga.</title>
        <authorList>
            <person name="Arriola M.B."/>
            <person name="Velmurugan N."/>
            <person name="Zhang Y."/>
            <person name="Plunkett M.H."/>
            <person name="Hondzo H."/>
            <person name="Barney B.M."/>
        </authorList>
    </citation>
    <scope>NUCLEOTIDE SEQUENCE [LARGE SCALE GENOMIC DNA]</scope>
    <source>
        <strain evidence="12">UTEX 1602</strain>
    </source>
</reference>
<dbReference type="Pfam" id="PF10433">
    <property type="entry name" value="Beta-prop_RSE1_1st"/>
    <property type="match status" value="1"/>
</dbReference>
<dbReference type="GO" id="GO:0006397">
    <property type="term" value="P:mRNA processing"/>
    <property type="evidence" value="ECO:0007669"/>
    <property type="project" value="UniProtKB-KW"/>
</dbReference>
<dbReference type="InterPro" id="IPR036322">
    <property type="entry name" value="WD40_repeat_dom_sf"/>
</dbReference>